<dbReference type="GO" id="GO:0005794">
    <property type="term" value="C:Golgi apparatus"/>
    <property type="evidence" value="ECO:0007669"/>
    <property type="project" value="TreeGrafter"/>
</dbReference>
<keyword evidence="6" id="KW-0406">Ion transport</keyword>
<keyword evidence="2 6" id="KW-0813">Transport</keyword>
<dbReference type="PANTHER" id="PTHR45755">
    <property type="match status" value="1"/>
</dbReference>
<keyword evidence="4 6" id="KW-1133">Transmembrane helix</keyword>
<keyword evidence="6" id="KW-0256">Endoplasmic reticulum</keyword>
<dbReference type="InterPro" id="IPR058533">
    <property type="entry name" value="Cation_efflux_TM"/>
</dbReference>
<dbReference type="InterPro" id="IPR027469">
    <property type="entry name" value="Cation_efflux_TMD_sf"/>
</dbReference>
<dbReference type="Pfam" id="PF01545">
    <property type="entry name" value="Cation_efflux"/>
    <property type="match status" value="1"/>
</dbReference>
<proteinExistence type="inferred from homology"/>
<evidence type="ECO:0000256" key="7">
    <source>
        <dbReference type="SAM" id="MobiDB-lite"/>
    </source>
</evidence>
<comment type="caution">
    <text evidence="6">Lacks conserved residue(s) required for the propagation of feature annotation.</text>
</comment>
<dbReference type="GO" id="GO:0005789">
    <property type="term" value="C:endoplasmic reticulum membrane"/>
    <property type="evidence" value="ECO:0007669"/>
    <property type="project" value="UniProtKB-SubCell"/>
</dbReference>
<accession>A0A6G1HJS2</accession>
<dbReference type="InterPro" id="IPR045316">
    <property type="entry name" value="Msc2-like"/>
</dbReference>
<sequence>MATSIPAPPRTPTPPPDDPPPPPQFPSGFNPDALSPLSSTFPTSYRNIAGSPANYGVSPSLSDASALSPPSTAEAGPFNFKPTPYIVGRPAGAAAQKQTELGRRRGHKYARSSISHQIILSPTPRTPLALPISLPVPTLREYISSMSPEQKRRWAWCTTHLLVAGWVQTRAHGSLATTSLSHLLFFDALGAFLCVAVDVGANFEVWTRSSIAHPFGLQRSEVLAGLAMSIILLFMGLDLLSHGLAHAAEHRRAGRGPHSHAPRALPPGTVDAAALASIVCSLVSAASLGNHARIGRAMRFELFPAVGWLPRVLRNPSHLLTLSCAGLLLLVPLLGVPMYAWVDAALGFGCAVAMVGLGARLAYTLGRMLLMSYSGKGVRELVGEVEGLDGVVAVDEAGVWQVHYGLCMASFRVRVRGKGEVEGLRERIGALVRSRLGGQVYGEGKSGVRWEVSVMVNVEE</sequence>
<keyword evidence="10" id="KW-1185">Reference proteome</keyword>
<dbReference type="AlphaFoldDB" id="A0A6G1HJS2"/>
<gene>
    <name evidence="9" type="ORF">EJ06DRAFT_516848</name>
</gene>
<protein>
    <recommendedName>
        <fullName evidence="6">Zinc transporter</fullName>
    </recommendedName>
</protein>
<evidence type="ECO:0000259" key="8">
    <source>
        <dbReference type="Pfam" id="PF01545"/>
    </source>
</evidence>
<evidence type="ECO:0000256" key="2">
    <source>
        <dbReference type="ARBA" id="ARBA00022448"/>
    </source>
</evidence>
<comment type="similarity">
    <text evidence="6">Belongs to the cation diffusion facilitator (CDF) transporter (TC 2.A.4) family. SLC30A subfamily.</text>
</comment>
<evidence type="ECO:0000256" key="6">
    <source>
        <dbReference type="RuleBase" id="RU369017"/>
    </source>
</evidence>
<evidence type="ECO:0000313" key="10">
    <source>
        <dbReference type="Proteomes" id="UP000799640"/>
    </source>
</evidence>
<name>A0A6G1HJS2_9PEZI</name>
<dbReference type="GO" id="GO:0005385">
    <property type="term" value="F:zinc ion transmembrane transporter activity"/>
    <property type="evidence" value="ECO:0007669"/>
    <property type="project" value="UniProtKB-UniRule"/>
</dbReference>
<feature type="transmembrane region" description="Helical" evidence="6">
    <location>
        <begin position="222"/>
        <end position="248"/>
    </location>
</feature>
<dbReference type="Proteomes" id="UP000799640">
    <property type="component" value="Unassembled WGS sequence"/>
</dbReference>
<dbReference type="GO" id="GO:0006882">
    <property type="term" value="P:intracellular zinc ion homeostasis"/>
    <property type="evidence" value="ECO:0007669"/>
    <property type="project" value="InterPro"/>
</dbReference>
<feature type="compositionally biased region" description="Pro residues" evidence="7">
    <location>
        <begin position="1"/>
        <end position="25"/>
    </location>
</feature>
<evidence type="ECO:0000256" key="4">
    <source>
        <dbReference type="ARBA" id="ARBA00022989"/>
    </source>
</evidence>
<dbReference type="PANTHER" id="PTHR45755:SF5">
    <property type="entry name" value="ZINC TRANSPORTER"/>
    <property type="match status" value="1"/>
</dbReference>
<comment type="function">
    <text evidence="6">Functions as a zinc transporter.</text>
</comment>
<keyword evidence="3 6" id="KW-0812">Transmembrane</keyword>
<feature type="transmembrane region" description="Helical" evidence="6">
    <location>
        <begin position="319"/>
        <end position="339"/>
    </location>
</feature>
<feature type="region of interest" description="Disordered" evidence="7">
    <location>
        <begin position="1"/>
        <end position="43"/>
    </location>
</feature>
<evidence type="ECO:0000256" key="1">
    <source>
        <dbReference type="ARBA" id="ARBA00004141"/>
    </source>
</evidence>
<dbReference type="OrthoDB" id="5382797at2759"/>
<comment type="subcellular location">
    <subcellularLocation>
        <location evidence="6">Endoplasmic reticulum membrane</location>
        <topology evidence="6">Multi-pass membrane protein</topology>
    </subcellularLocation>
    <subcellularLocation>
        <location evidence="1">Membrane</location>
        <topology evidence="1">Multi-pass membrane protein</topology>
    </subcellularLocation>
</comment>
<dbReference type="EMBL" id="ML996708">
    <property type="protein sequence ID" value="KAF2396141.1"/>
    <property type="molecule type" value="Genomic_DNA"/>
</dbReference>
<feature type="transmembrane region" description="Helical" evidence="6">
    <location>
        <begin position="345"/>
        <end position="363"/>
    </location>
</feature>
<evidence type="ECO:0000256" key="5">
    <source>
        <dbReference type="ARBA" id="ARBA00023136"/>
    </source>
</evidence>
<dbReference type="SUPFAM" id="SSF161111">
    <property type="entry name" value="Cation efflux protein transmembrane domain-like"/>
    <property type="match status" value="1"/>
</dbReference>
<reference evidence="9" key="1">
    <citation type="journal article" date="2020" name="Stud. Mycol.">
        <title>101 Dothideomycetes genomes: a test case for predicting lifestyles and emergence of pathogens.</title>
        <authorList>
            <person name="Haridas S."/>
            <person name="Albert R."/>
            <person name="Binder M."/>
            <person name="Bloem J."/>
            <person name="Labutti K."/>
            <person name="Salamov A."/>
            <person name="Andreopoulos B."/>
            <person name="Baker S."/>
            <person name="Barry K."/>
            <person name="Bills G."/>
            <person name="Bluhm B."/>
            <person name="Cannon C."/>
            <person name="Castanera R."/>
            <person name="Culley D."/>
            <person name="Daum C."/>
            <person name="Ezra D."/>
            <person name="Gonzalez J."/>
            <person name="Henrissat B."/>
            <person name="Kuo A."/>
            <person name="Liang C."/>
            <person name="Lipzen A."/>
            <person name="Lutzoni F."/>
            <person name="Magnuson J."/>
            <person name="Mondo S."/>
            <person name="Nolan M."/>
            <person name="Ohm R."/>
            <person name="Pangilinan J."/>
            <person name="Park H.-J."/>
            <person name="Ramirez L."/>
            <person name="Alfaro M."/>
            <person name="Sun H."/>
            <person name="Tritt A."/>
            <person name="Yoshinaga Y."/>
            <person name="Zwiers L.-H."/>
            <person name="Turgeon B."/>
            <person name="Goodwin S."/>
            <person name="Spatafora J."/>
            <person name="Crous P."/>
            <person name="Grigoriev I."/>
        </authorList>
    </citation>
    <scope>NUCLEOTIDE SEQUENCE</scope>
    <source>
        <strain evidence="9">CBS 262.69</strain>
    </source>
</reference>
<dbReference type="GO" id="GO:1904257">
    <property type="term" value="P:zinc ion import into Golgi lumen"/>
    <property type="evidence" value="ECO:0007669"/>
    <property type="project" value="TreeGrafter"/>
</dbReference>
<keyword evidence="5 6" id="KW-0472">Membrane</keyword>
<evidence type="ECO:0000256" key="3">
    <source>
        <dbReference type="ARBA" id="ARBA00022692"/>
    </source>
</evidence>
<dbReference type="Gene3D" id="1.20.1510.10">
    <property type="entry name" value="Cation efflux protein transmembrane domain"/>
    <property type="match status" value="1"/>
</dbReference>
<organism evidence="9 10">
    <name type="scientific">Trichodelitschia bisporula</name>
    <dbReference type="NCBI Taxonomy" id="703511"/>
    <lineage>
        <taxon>Eukaryota</taxon>
        <taxon>Fungi</taxon>
        <taxon>Dikarya</taxon>
        <taxon>Ascomycota</taxon>
        <taxon>Pezizomycotina</taxon>
        <taxon>Dothideomycetes</taxon>
        <taxon>Dothideomycetes incertae sedis</taxon>
        <taxon>Phaeotrichales</taxon>
        <taxon>Phaeotrichaceae</taxon>
        <taxon>Trichodelitschia</taxon>
    </lineage>
</organism>
<dbReference type="GO" id="GO:0031410">
    <property type="term" value="C:cytoplasmic vesicle"/>
    <property type="evidence" value="ECO:0007669"/>
    <property type="project" value="TreeGrafter"/>
</dbReference>
<feature type="domain" description="Cation efflux protein transmembrane" evidence="8">
    <location>
        <begin position="179"/>
        <end position="370"/>
    </location>
</feature>
<evidence type="ECO:0000313" key="9">
    <source>
        <dbReference type="EMBL" id="KAF2396141.1"/>
    </source>
</evidence>